<feature type="compositionally biased region" description="Polar residues" evidence="2">
    <location>
        <begin position="175"/>
        <end position="187"/>
    </location>
</feature>
<dbReference type="Gene3D" id="4.10.280.10">
    <property type="entry name" value="Helix-loop-helix DNA-binding domain"/>
    <property type="match status" value="1"/>
</dbReference>
<dbReference type="InterPro" id="IPR036638">
    <property type="entry name" value="HLH_DNA-bd_sf"/>
</dbReference>
<reference evidence="4" key="1">
    <citation type="journal article" date="2023" name="Mol. Phylogenet. Evol.">
        <title>Genome-scale phylogeny and comparative genomics of the fungal order Sordariales.</title>
        <authorList>
            <person name="Hensen N."/>
            <person name="Bonometti L."/>
            <person name="Westerberg I."/>
            <person name="Brannstrom I.O."/>
            <person name="Guillou S."/>
            <person name="Cros-Aarteil S."/>
            <person name="Calhoun S."/>
            <person name="Haridas S."/>
            <person name="Kuo A."/>
            <person name="Mondo S."/>
            <person name="Pangilinan J."/>
            <person name="Riley R."/>
            <person name="LaButti K."/>
            <person name="Andreopoulos B."/>
            <person name="Lipzen A."/>
            <person name="Chen C."/>
            <person name="Yan M."/>
            <person name="Daum C."/>
            <person name="Ng V."/>
            <person name="Clum A."/>
            <person name="Steindorff A."/>
            <person name="Ohm R.A."/>
            <person name="Martin F."/>
            <person name="Silar P."/>
            <person name="Natvig D.O."/>
            <person name="Lalanne C."/>
            <person name="Gautier V."/>
            <person name="Ament-Velasquez S.L."/>
            <person name="Kruys A."/>
            <person name="Hutchinson M.I."/>
            <person name="Powell A.J."/>
            <person name="Barry K."/>
            <person name="Miller A.N."/>
            <person name="Grigoriev I.V."/>
            <person name="Debuchy R."/>
            <person name="Gladieux P."/>
            <person name="Hiltunen Thoren M."/>
            <person name="Johannesson H."/>
        </authorList>
    </citation>
    <scope>NUCLEOTIDE SEQUENCE</scope>
    <source>
        <strain evidence="4">CBS 757.83</strain>
    </source>
</reference>
<feature type="compositionally biased region" description="Low complexity" evidence="2">
    <location>
        <begin position="276"/>
        <end position="285"/>
    </location>
</feature>
<evidence type="ECO:0000256" key="2">
    <source>
        <dbReference type="SAM" id="MobiDB-lite"/>
    </source>
</evidence>
<dbReference type="EMBL" id="MU863655">
    <property type="protein sequence ID" value="KAK4098792.1"/>
    <property type="molecule type" value="Genomic_DNA"/>
</dbReference>
<evidence type="ECO:0000259" key="3">
    <source>
        <dbReference type="PROSITE" id="PS50888"/>
    </source>
</evidence>
<gene>
    <name evidence="4" type="ORF">N658DRAFT_517766</name>
</gene>
<feature type="coiled-coil region" evidence="1">
    <location>
        <begin position="392"/>
        <end position="419"/>
    </location>
</feature>
<dbReference type="PANTHER" id="PTHR47336:SF2">
    <property type="entry name" value="TRANSCRIPTION FACTOR HMS1-RELATED"/>
    <property type="match status" value="1"/>
</dbReference>
<name>A0AAN6PVM1_9PEZI</name>
<evidence type="ECO:0000313" key="5">
    <source>
        <dbReference type="Proteomes" id="UP001305647"/>
    </source>
</evidence>
<accession>A0AAN6PVM1</accession>
<organism evidence="4 5">
    <name type="scientific">Parathielavia hyrcaniae</name>
    <dbReference type="NCBI Taxonomy" id="113614"/>
    <lineage>
        <taxon>Eukaryota</taxon>
        <taxon>Fungi</taxon>
        <taxon>Dikarya</taxon>
        <taxon>Ascomycota</taxon>
        <taxon>Pezizomycotina</taxon>
        <taxon>Sordariomycetes</taxon>
        <taxon>Sordariomycetidae</taxon>
        <taxon>Sordariales</taxon>
        <taxon>Chaetomiaceae</taxon>
        <taxon>Parathielavia</taxon>
    </lineage>
</organism>
<dbReference type="AlphaFoldDB" id="A0AAN6PVM1"/>
<feature type="compositionally biased region" description="Polar residues" evidence="2">
    <location>
        <begin position="223"/>
        <end position="232"/>
    </location>
</feature>
<protein>
    <recommendedName>
        <fullName evidence="3">BHLH domain-containing protein</fullName>
    </recommendedName>
</protein>
<evidence type="ECO:0000313" key="4">
    <source>
        <dbReference type="EMBL" id="KAK4098792.1"/>
    </source>
</evidence>
<feature type="region of interest" description="Disordered" evidence="2">
    <location>
        <begin position="362"/>
        <end position="389"/>
    </location>
</feature>
<keyword evidence="1" id="KW-0175">Coiled coil</keyword>
<evidence type="ECO:0000256" key="1">
    <source>
        <dbReference type="SAM" id="Coils"/>
    </source>
</evidence>
<feature type="compositionally biased region" description="Gly residues" evidence="2">
    <location>
        <begin position="362"/>
        <end position="378"/>
    </location>
</feature>
<feature type="compositionally biased region" description="Low complexity" evidence="2">
    <location>
        <begin position="244"/>
        <end position="256"/>
    </location>
</feature>
<dbReference type="Proteomes" id="UP001305647">
    <property type="component" value="Unassembled WGS sequence"/>
</dbReference>
<dbReference type="PANTHER" id="PTHR47336">
    <property type="entry name" value="TRANSCRIPTION FACTOR HMS1-RELATED"/>
    <property type="match status" value="1"/>
</dbReference>
<keyword evidence="5" id="KW-1185">Reference proteome</keyword>
<feature type="region of interest" description="Disordered" evidence="2">
    <location>
        <begin position="40"/>
        <end position="59"/>
    </location>
</feature>
<proteinExistence type="predicted"/>
<sequence length="430" mass="45808">MSSAALVDEYAPSWPSPQEHGQGGCFGGYFANAQQHGPIPNYGLPSPAPTATAVSPQEWSGHDLSTITGAWTPVSPLSPSAVRVGGEMFNRQFEGMPCASATTRSPTLDGGPQSWVANAGHDRFNNAYLGYDTATSLPHNAGVCVSIQAPWTGGMAFSSLPDDSISQVGFAVPQQHSASDWNKTKTPQVLPERPFQADRPYSSPYSSNASPGPLSSRPKRSKPQAQPASNAPDTIFHHDPVPPTTTTTTTPTTSSTKTKERNNTPPEPASNTKTGTTKASSTLRTAARRTKRPAPSLAKPGESPERQRARTNHNMVEQQYRHRLHAQFEALLEVLPERMLDNGPGEEQGHAGGKGDTILMERGGGGGGEGGGGGGKGGGGKRRRRMSKVDVLKRAARAIRDLEGNIELVRREVEGLRRERDAVLGMPGRM</sequence>
<dbReference type="GO" id="GO:0046983">
    <property type="term" value="F:protein dimerization activity"/>
    <property type="evidence" value="ECO:0007669"/>
    <property type="project" value="InterPro"/>
</dbReference>
<dbReference type="Pfam" id="PF00010">
    <property type="entry name" value="HLH"/>
    <property type="match status" value="1"/>
</dbReference>
<dbReference type="PROSITE" id="PS50888">
    <property type="entry name" value="BHLH"/>
    <property type="match status" value="1"/>
</dbReference>
<reference evidence="4" key="2">
    <citation type="submission" date="2023-05" db="EMBL/GenBank/DDBJ databases">
        <authorList>
            <consortium name="Lawrence Berkeley National Laboratory"/>
            <person name="Steindorff A."/>
            <person name="Hensen N."/>
            <person name="Bonometti L."/>
            <person name="Westerberg I."/>
            <person name="Brannstrom I.O."/>
            <person name="Guillou S."/>
            <person name="Cros-Aarteil S."/>
            <person name="Calhoun S."/>
            <person name="Haridas S."/>
            <person name="Kuo A."/>
            <person name="Mondo S."/>
            <person name="Pangilinan J."/>
            <person name="Riley R."/>
            <person name="Labutti K."/>
            <person name="Andreopoulos B."/>
            <person name="Lipzen A."/>
            <person name="Chen C."/>
            <person name="Yanf M."/>
            <person name="Daum C."/>
            <person name="Ng V."/>
            <person name="Clum A."/>
            <person name="Ohm R."/>
            <person name="Martin F."/>
            <person name="Silar P."/>
            <person name="Natvig D."/>
            <person name="Lalanne C."/>
            <person name="Gautier V."/>
            <person name="Ament-Velasquez S.L."/>
            <person name="Kruys A."/>
            <person name="Hutchinson M.I."/>
            <person name="Powell A.J."/>
            <person name="Barry K."/>
            <person name="Miller A.N."/>
            <person name="Grigoriev I.V."/>
            <person name="Debuchy R."/>
            <person name="Gladieux P."/>
            <person name="Thoren M.H."/>
            <person name="Johannesson H."/>
        </authorList>
    </citation>
    <scope>NUCLEOTIDE SEQUENCE</scope>
    <source>
        <strain evidence="4">CBS 757.83</strain>
    </source>
</reference>
<comment type="caution">
    <text evidence="4">The sequence shown here is derived from an EMBL/GenBank/DDBJ whole genome shotgun (WGS) entry which is preliminary data.</text>
</comment>
<feature type="compositionally biased region" description="Low complexity" evidence="2">
    <location>
        <begin position="200"/>
        <end position="213"/>
    </location>
</feature>
<dbReference type="InterPro" id="IPR011598">
    <property type="entry name" value="bHLH_dom"/>
</dbReference>
<dbReference type="InterPro" id="IPR052099">
    <property type="entry name" value="Regulatory_TF_Diverse"/>
</dbReference>
<feature type="region of interest" description="Disordered" evidence="2">
    <location>
        <begin position="175"/>
        <end position="310"/>
    </location>
</feature>
<dbReference type="SUPFAM" id="SSF47459">
    <property type="entry name" value="HLH, helix-loop-helix DNA-binding domain"/>
    <property type="match status" value="1"/>
</dbReference>
<dbReference type="SMART" id="SM00353">
    <property type="entry name" value="HLH"/>
    <property type="match status" value="1"/>
</dbReference>
<feature type="domain" description="BHLH" evidence="3">
    <location>
        <begin position="308"/>
        <end position="402"/>
    </location>
</feature>